<evidence type="ECO:0000256" key="6">
    <source>
        <dbReference type="ARBA" id="ARBA00023187"/>
    </source>
</evidence>
<dbReference type="Pfam" id="PF06372">
    <property type="entry name" value="Gemin6"/>
    <property type="match status" value="1"/>
</dbReference>
<proteinExistence type="predicted"/>
<reference evidence="13" key="1">
    <citation type="submission" date="2025-08" db="UniProtKB">
        <authorList>
            <consortium name="Ensembl"/>
        </authorList>
    </citation>
    <scope>IDENTIFICATION</scope>
</reference>
<dbReference type="PROSITE" id="PS52001">
    <property type="entry name" value="AD"/>
    <property type="match status" value="1"/>
</dbReference>
<dbReference type="Pfam" id="PF20417">
    <property type="entry name" value="Gemin6_C"/>
    <property type="match status" value="1"/>
</dbReference>
<dbReference type="AlphaFoldDB" id="A0A8B9ZA39"/>
<dbReference type="GO" id="GO:0000245">
    <property type="term" value="P:spliceosomal complex assembly"/>
    <property type="evidence" value="ECO:0007669"/>
    <property type="project" value="InterPro"/>
</dbReference>
<evidence type="ECO:0000313" key="14">
    <source>
        <dbReference type="Proteomes" id="UP000694555"/>
    </source>
</evidence>
<protein>
    <recommendedName>
        <fullName evidence="11">Gem-associated protein 6</fullName>
    </recommendedName>
</protein>
<evidence type="ECO:0000256" key="9">
    <source>
        <dbReference type="ARBA" id="ARBA00059373"/>
    </source>
</evidence>
<name>A0A8B9ZA39_9AVES</name>
<feature type="domain" description="AD" evidence="12">
    <location>
        <begin position="123"/>
        <end position="221"/>
    </location>
</feature>
<sequence length="221" mass="25032">MVTVGDPDGTLLLNLNRSWDHRNLRRHWDFLGGTLIPGLKSSKQELRFVLDVGNMNDWQRKSPLDWETYVNKMVKVAAIEKHEYEGWVLTVDPVSASIVLATFLENEKVSISIVLGHAVQEVEILKEGDDEMKQRLSCIFAPEESKAYSPEELEKRKNNLKTWLETNHIPVTEQGESGRTLCVAGVLTIDPPYGPEECSSSNEIILSRVQGLIQGYLEKQE</sequence>
<reference evidence="13" key="2">
    <citation type="submission" date="2025-09" db="UniProtKB">
        <authorList>
            <consortium name="Ensembl"/>
        </authorList>
    </citation>
    <scope>IDENTIFICATION</scope>
</reference>
<evidence type="ECO:0000256" key="11">
    <source>
        <dbReference type="ARBA" id="ARBA00067670"/>
    </source>
</evidence>
<keyword evidence="5" id="KW-0507">mRNA processing</keyword>
<keyword evidence="4" id="KW-0597">Phosphoprotein</keyword>
<dbReference type="Gene3D" id="2.30.30.100">
    <property type="match status" value="1"/>
</dbReference>
<evidence type="ECO:0000256" key="1">
    <source>
        <dbReference type="ARBA" id="ARBA00004496"/>
    </source>
</evidence>
<evidence type="ECO:0000256" key="8">
    <source>
        <dbReference type="ARBA" id="ARBA00034695"/>
    </source>
</evidence>
<dbReference type="InterPro" id="IPR009422">
    <property type="entry name" value="Gemin6"/>
</dbReference>
<accession>A0A8B9ZA39</accession>
<comment type="subcellular location">
    <subcellularLocation>
        <location evidence="1">Cytoplasm</location>
    </subcellularLocation>
    <subcellularLocation>
        <location evidence="8">Nucleus</location>
        <location evidence="8">Gem</location>
    </subcellularLocation>
    <subcellularLocation>
        <location evidence="2">Nucleus</location>
        <location evidence="2">Nucleoplasm</location>
    </subcellularLocation>
</comment>
<dbReference type="Proteomes" id="UP000694555">
    <property type="component" value="Unplaced"/>
</dbReference>
<keyword evidence="6" id="KW-0508">mRNA splicing</keyword>
<evidence type="ECO:0000256" key="10">
    <source>
        <dbReference type="ARBA" id="ARBA00065613"/>
    </source>
</evidence>
<keyword evidence="7" id="KW-0539">Nucleus</keyword>
<evidence type="ECO:0000313" key="13">
    <source>
        <dbReference type="Ensembl" id="ENSBJAP00000002130.1"/>
    </source>
</evidence>
<dbReference type="InterPro" id="IPR047574">
    <property type="entry name" value="AD"/>
</dbReference>
<evidence type="ECO:0000256" key="4">
    <source>
        <dbReference type="ARBA" id="ARBA00022553"/>
    </source>
</evidence>
<comment type="function">
    <text evidence="9">The SMN complex catalyzes the assembly of small nuclear ribonucleoproteins (snRNPs), the building blocks of the spliceosome, and thereby plays an important role in the splicing of cellular pre-mRNAs. Most spliceosomal snRNPs contain a common set of Sm proteins SNRPB, SNRPD1, SNRPD2, SNRPD3, SNRPE, SNRPF and SNRPG that assemble in a heptameric protein ring on the Sm site of the small nuclear RNA to form the core snRNP (Sm core). In the cytosol, the Sm proteins SNRPD1, SNRPD2, SNRPE, SNRPF and SNRPG are trapped in an inactive 6S pICln-Sm complex by the chaperone CLNS1A that controls the assembly of the core snRNP. To assemble core snRNPs, the SMN complex accepts the trapped 5Sm proteins from CLNS1A forming an intermediate. Binding of snRNA inside 5Sm triggers eviction of the SMN complex, thereby allowing binding of SNRPD3 and SNRPB to complete assembly of the core snRNP.</text>
</comment>
<dbReference type="PANTHER" id="PTHR14710">
    <property type="entry name" value="GEM-ASSOCIATED PROTEIN 6"/>
    <property type="match status" value="1"/>
</dbReference>
<evidence type="ECO:0000259" key="12">
    <source>
        <dbReference type="PROSITE" id="PS52001"/>
    </source>
</evidence>
<keyword evidence="3" id="KW-0963">Cytoplasm</keyword>
<dbReference type="Ensembl" id="ENSBJAT00000002186.1">
    <property type="protein sequence ID" value="ENSBJAP00000002130.1"/>
    <property type="gene ID" value="ENSBJAG00000001573.1"/>
</dbReference>
<dbReference type="CDD" id="cd11676">
    <property type="entry name" value="Gemin6"/>
    <property type="match status" value="1"/>
</dbReference>
<evidence type="ECO:0000256" key="2">
    <source>
        <dbReference type="ARBA" id="ARBA00004642"/>
    </source>
</evidence>
<dbReference type="PANTHER" id="PTHR14710:SF2">
    <property type="entry name" value="GEM-ASSOCIATED PROTEIN 6"/>
    <property type="match status" value="1"/>
</dbReference>
<evidence type="ECO:0000256" key="7">
    <source>
        <dbReference type="ARBA" id="ARBA00023242"/>
    </source>
</evidence>
<evidence type="ECO:0000256" key="3">
    <source>
        <dbReference type="ARBA" id="ARBA00022490"/>
    </source>
</evidence>
<dbReference type="GO" id="GO:0000387">
    <property type="term" value="P:spliceosomal snRNP assembly"/>
    <property type="evidence" value="ECO:0007669"/>
    <property type="project" value="TreeGrafter"/>
</dbReference>
<dbReference type="InterPro" id="IPR046856">
    <property type="entry name" value="Gemin6_C"/>
</dbReference>
<dbReference type="GO" id="GO:0097504">
    <property type="term" value="C:Gemini of Cajal bodies"/>
    <property type="evidence" value="ECO:0007669"/>
    <property type="project" value="UniProtKB-SubCell"/>
</dbReference>
<dbReference type="InterPro" id="IPR046857">
    <property type="entry name" value="Gemin6_Sm-like_dom"/>
</dbReference>
<dbReference type="FunFam" id="2.30.30.100:FF:000038">
    <property type="entry name" value="Gem-associated protein 6"/>
    <property type="match status" value="1"/>
</dbReference>
<organism evidence="13 14">
    <name type="scientific">Buteo japonicus</name>
    <dbReference type="NCBI Taxonomy" id="224669"/>
    <lineage>
        <taxon>Eukaryota</taxon>
        <taxon>Metazoa</taxon>
        <taxon>Chordata</taxon>
        <taxon>Craniata</taxon>
        <taxon>Vertebrata</taxon>
        <taxon>Euteleostomi</taxon>
        <taxon>Archelosauria</taxon>
        <taxon>Archosauria</taxon>
        <taxon>Dinosauria</taxon>
        <taxon>Saurischia</taxon>
        <taxon>Theropoda</taxon>
        <taxon>Coelurosauria</taxon>
        <taxon>Aves</taxon>
        <taxon>Neognathae</taxon>
        <taxon>Neoaves</taxon>
        <taxon>Telluraves</taxon>
        <taxon>Accipitrimorphae</taxon>
        <taxon>Accipitriformes</taxon>
        <taxon>Accipitridae</taxon>
        <taxon>Accipitrinae</taxon>
        <taxon>Buteo</taxon>
    </lineage>
</organism>
<comment type="subunit">
    <text evidence="10">Part of the core SMN complex that contains SMN1, GEMIN2/SIP1, DDX20/GEMIN3, GEMIN4, GEMIN5, GEMIN6, GEMIN7, GEMIN8 and STRAP/UNRIP. Part of the SMN-Sm complex that contains SMN1, GEMIN2/SIP1, DDX20/GEMIN3, GEMIN4, GEMIN5, GEMIN6, GEMIN7, GEMIN8, STRAP/UNRIP and the Sm proteins SNRPB, SNRPD1, SNRPD2, SNRPD3, SNRPE, SNRPF and SNRPG. Interacts with GEMIN7; the interaction is direct. Interacts with GEMIN8; the interaction is direct. Interacts with SNRPB, SNRPD2, SNRPD3 and SNRPE; the interaction is direct.</text>
</comment>
<keyword evidence="14" id="KW-1185">Reference proteome</keyword>
<dbReference type="GO" id="GO:0032797">
    <property type="term" value="C:SMN complex"/>
    <property type="evidence" value="ECO:0007669"/>
    <property type="project" value="TreeGrafter"/>
</dbReference>
<evidence type="ECO:0000256" key="5">
    <source>
        <dbReference type="ARBA" id="ARBA00022664"/>
    </source>
</evidence>